<dbReference type="PANTHER" id="PTHR35182:SF1">
    <property type="entry name" value="COLD-SHOCK PROTEIN-RELATED"/>
    <property type="match status" value="1"/>
</dbReference>
<keyword evidence="3" id="KW-1185">Reference proteome</keyword>
<name>A0A8S1FBE8_9PELO</name>
<evidence type="ECO:0000256" key="1">
    <source>
        <dbReference type="SAM" id="SignalP"/>
    </source>
</evidence>
<reference evidence="2 3" key="1">
    <citation type="submission" date="2020-04" db="EMBL/GenBank/DDBJ databases">
        <authorList>
            <person name="Laetsch R D."/>
            <person name="Stevens L."/>
            <person name="Kumar S."/>
            <person name="Blaxter L. M."/>
        </authorList>
    </citation>
    <scope>NUCLEOTIDE SEQUENCE [LARGE SCALE GENOMIC DNA]</scope>
</reference>
<organism evidence="2 3">
    <name type="scientific">Caenorhabditis bovis</name>
    <dbReference type="NCBI Taxonomy" id="2654633"/>
    <lineage>
        <taxon>Eukaryota</taxon>
        <taxon>Metazoa</taxon>
        <taxon>Ecdysozoa</taxon>
        <taxon>Nematoda</taxon>
        <taxon>Chromadorea</taxon>
        <taxon>Rhabditida</taxon>
        <taxon>Rhabditina</taxon>
        <taxon>Rhabditomorpha</taxon>
        <taxon>Rhabditoidea</taxon>
        <taxon>Rhabditidae</taxon>
        <taxon>Peloderinae</taxon>
        <taxon>Caenorhabditis</taxon>
    </lineage>
</organism>
<feature type="chain" id="PRO_5035758650" evidence="1">
    <location>
        <begin position="19"/>
        <end position="126"/>
    </location>
</feature>
<accession>A0A8S1FBE8</accession>
<comment type="caution">
    <text evidence="2">The sequence shown here is derived from an EMBL/GenBank/DDBJ whole genome shotgun (WGS) entry which is preliminary data.</text>
</comment>
<protein>
    <submittedName>
        <fullName evidence="2">Uncharacterized protein</fullName>
    </submittedName>
</protein>
<dbReference type="PANTHER" id="PTHR35182">
    <property type="entry name" value="PROTEIN CBG13762"/>
    <property type="match status" value="1"/>
</dbReference>
<feature type="signal peptide" evidence="1">
    <location>
        <begin position="1"/>
        <end position="18"/>
    </location>
</feature>
<keyword evidence="1" id="KW-0732">Signal</keyword>
<dbReference type="Proteomes" id="UP000494206">
    <property type="component" value="Unassembled WGS sequence"/>
</dbReference>
<evidence type="ECO:0000313" key="3">
    <source>
        <dbReference type="Proteomes" id="UP000494206"/>
    </source>
</evidence>
<proteinExistence type="predicted"/>
<dbReference type="OrthoDB" id="5869021at2759"/>
<dbReference type="EMBL" id="CADEPM010000012">
    <property type="protein sequence ID" value="CAB3411133.1"/>
    <property type="molecule type" value="Genomic_DNA"/>
</dbReference>
<dbReference type="AlphaFoldDB" id="A0A8S1FBE8"/>
<evidence type="ECO:0000313" key="2">
    <source>
        <dbReference type="EMBL" id="CAB3411133.1"/>
    </source>
</evidence>
<sequence>MLFKMLIAFALLAAVCEASVGRTNEKAGSTVRIDSVPNSEGIRRTVAAGEQIFDFKKGYFVDAKGKKIEGIDQSNYHAENGTLIIKKISKSDAGSYVSEPNNPIISKQDDGTFVGLAGPQLIVTVE</sequence>
<gene>
    <name evidence="2" type="ORF">CBOVIS_LOCUS12558</name>
</gene>